<evidence type="ECO:0000256" key="1">
    <source>
        <dbReference type="SAM" id="MobiDB-lite"/>
    </source>
</evidence>
<proteinExistence type="predicted"/>
<feature type="region of interest" description="Disordered" evidence="1">
    <location>
        <begin position="83"/>
        <end position="104"/>
    </location>
</feature>
<gene>
    <name evidence="3" type="ORF">CTI12_AA626150</name>
</gene>
<keyword evidence="4" id="KW-1185">Reference proteome</keyword>
<name>A0A2U1KAB8_ARTAN</name>
<evidence type="ECO:0000313" key="4">
    <source>
        <dbReference type="Proteomes" id="UP000245207"/>
    </source>
</evidence>
<evidence type="ECO:0000256" key="2">
    <source>
        <dbReference type="SAM" id="Phobius"/>
    </source>
</evidence>
<protein>
    <submittedName>
        <fullName evidence="3">Amino acid/polyamine transporter I</fullName>
    </submittedName>
</protein>
<reference evidence="3 4" key="1">
    <citation type="journal article" date="2018" name="Mol. Plant">
        <title>The genome of Artemisia annua provides insight into the evolution of Asteraceae family and artemisinin biosynthesis.</title>
        <authorList>
            <person name="Shen Q."/>
            <person name="Zhang L."/>
            <person name="Liao Z."/>
            <person name="Wang S."/>
            <person name="Yan T."/>
            <person name="Shi P."/>
            <person name="Liu M."/>
            <person name="Fu X."/>
            <person name="Pan Q."/>
            <person name="Wang Y."/>
            <person name="Lv Z."/>
            <person name="Lu X."/>
            <person name="Zhang F."/>
            <person name="Jiang W."/>
            <person name="Ma Y."/>
            <person name="Chen M."/>
            <person name="Hao X."/>
            <person name="Li L."/>
            <person name="Tang Y."/>
            <person name="Lv G."/>
            <person name="Zhou Y."/>
            <person name="Sun X."/>
            <person name="Brodelius P.E."/>
            <person name="Rose J.K.C."/>
            <person name="Tang K."/>
        </authorList>
    </citation>
    <scope>NUCLEOTIDE SEQUENCE [LARGE SCALE GENOMIC DNA]</scope>
    <source>
        <strain evidence="4">cv. Huhao1</strain>
        <tissue evidence="3">Leaf</tissue>
    </source>
</reference>
<dbReference type="STRING" id="35608.A0A2U1KAB8"/>
<accession>A0A2U1KAB8</accession>
<feature type="transmembrane region" description="Helical" evidence="2">
    <location>
        <begin position="6"/>
        <end position="36"/>
    </location>
</feature>
<sequence length="104" mass="11453">MLCIPPAFLLILVMCLASARTFLVTGLVLVLGFILYPAIIHAKKKNWVHFMSDDDVHSNDRDIGDHENPTLPVDDEAEVSLLSDLSSSKTEKVSEIFPEVSKSG</sequence>
<keyword evidence="2" id="KW-1133">Transmembrane helix</keyword>
<keyword evidence="2" id="KW-0812">Transmembrane</keyword>
<organism evidence="3 4">
    <name type="scientific">Artemisia annua</name>
    <name type="common">Sweet wormwood</name>
    <dbReference type="NCBI Taxonomy" id="35608"/>
    <lineage>
        <taxon>Eukaryota</taxon>
        <taxon>Viridiplantae</taxon>
        <taxon>Streptophyta</taxon>
        <taxon>Embryophyta</taxon>
        <taxon>Tracheophyta</taxon>
        <taxon>Spermatophyta</taxon>
        <taxon>Magnoliopsida</taxon>
        <taxon>eudicotyledons</taxon>
        <taxon>Gunneridae</taxon>
        <taxon>Pentapetalae</taxon>
        <taxon>asterids</taxon>
        <taxon>campanulids</taxon>
        <taxon>Asterales</taxon>
        <taxon>Asteraceae</taxon>
        <taxon>Asteroideae</taxon>
        <taxon>Anthemideae</taxon>
        <taxon>Artemisiinae</taxon>
        <taxon>Artemisia</taxon>
    </lineage>
</organism>
<dbReference type="Proteomes" id="UP000245207">
    <property type="component" value="Unassembled WGS sequence"/>
</dbReference>
<keyword evidence="2" id="KW-0472">Membrane</keyword>
<dbReference type="EMBL" id="PKPP01026182">
    <property type="protein sequence ID" value="PWA30865.1"/>
    <property type="molecule type" value="Genomic_DNA"/>
</dbReference>
<evidence type="ECO:0000313" key="3">
    <source>
        <dbReference type="EMBL" id="PWA30865.1"/>
    </source>
</evidence>
<comment type="caution">
    <text evidence="3">The sequence shown here is derived from an EMBL/GenBank/DDBJ whole genome shotgun (WGS) entry which is preliminary data.</text>
</comment>
<dbReference type="AlphaFoldDB" id="A0A2U1KAB8"/>